<dbReference type="Pfam" id="PF22594">
    <property type="entry name" value="GTP-eEF1A_C"/>
    <property type="match status" value="1"/>
</dbReference>
<evidence type="ECO:0000256" key="9">
    <source>
        <dbReference type="ARBA" id="ARBA00023134"/>
    </source>
</evidence>
<comment type="catalytic activity">
    <reaction evidence="10">
        <text>GTP + H2O = GDP + phosphate + H(+)</text>
        <dbReference type="Rhea" id="RHEA:19669"/>
        <dbReference type="ChEBI" id="CHEBI:15377"/>
        <dbReference type="ChEBI" id="CHEBI:15378"/>
        <dbReference type="ChEBI" id="CHEBI:37565"/>
        <dbReference type="ChEBI" id="CHEBI:43474"/>
        <dbReference type="ChEBI" id="CHEBI:58189"/>
    </reaction>
    <physiologicalReaction direction="left-to-right" evidence="10">
        <dbReference type="Rhea" id="RHEA:19670"/>
    </physiologicalReaction>
</comment>
<evidence type="ECO:0000256" key="8">
    <source>
        <dbReference type="ARBA" id="ARBA00022917"/>
    </source>
</evidence>
<dbReference type="SUPFAM" id="SSF109732">
    <property type="entry name" value="HBS1-like domain"/>
    <property type="match status" value="1"/>
</dbReference>
<evidence type="ECO:0000313" key="14">
    <source>
        <dbReference type="Proteomes" id="UP001498398"/>
    </source>
</evidence>
<dbReference type="InterPro" id="IPR009001">
    <property type="entry name" value="Transl_elong_EF1A/Init_IF2_C"/>
</dbReference>
<keyword evidence="6" id="KW-0378">Hydrolase</keyword>
<feature type="compositionally biased region" description="Acidic residues" evidence="11">
    <location>
        <begin position="12"/>
        <end position="30"/>
    </location>
</feature>
<feature type="region of interest" description="Disordered" evidence="11">
    <location>
        <begin position="94"/>
        <end position="138"/>
    </location>
</feature>
<keyword evidence="8" id="KW-0648">Protein biosynthesis</keyword>
<evidence type="ECO:0000256" key="3">
    <source>
        <dbReference type="ARBA" id="ARBA00022490"/>
    </source>
</evidence>
<dbReference type="PANTHER" id="PTHR23115">
    <property type="entry name" value="TRANSLATION FACTOR"/>
    <property type="match status" value="1"/>
</dbReference>
<evidence type="ECO:0000256" key="10">
    <source>
        <dbReference type="ARBA" id="ARBA00049117"/>
    </source>
</evidence>
<keyword evidence="7" id="KW-0810">Translation regulation</keyword>
<dbReference type="Pfam" id="PF08938">
    <property type="entry name" value="HBS1_N"/>
    <property type="match status" value="1"/>
</dbReference>
<dbReference type="InterPro" id="IPR037189">
    <property type="entry name" value="HBS1-like_N_sf"/>
</dbReference>
<keyword evidence="4" id="KW-0597">Phosphoprotein</keyword>
<evidence type="ECO:0000256" key="4">
    <source>
        <dbReference type="ARBA" id="ARBA00022553"/>
    </source>
</evidence>
<protein>
    <recommendedName>
        <fullName evidence="12">Tr-type G domain-containing protein</fullName>
    </recommendedName>
</protein>
<evidence type="ECO:0000313" key="13">
    <source>
        <dbReference type="EMBL" id="KAK7470959.1"/>
    </source>
</evidence>
<evidence type="ECO:0000256" key="2">
    <source>
        <dbReference type="ARBA" id="ARBA00007249"/>
    </source>
</evidence>
<feature type="domain" description="Tr-type G" evidence="12">
    <location>
        <begin position="189"/>
        <end position="421"/>
    </location>
</feature>
<accession>A0ABR1K4J1</accession>
<dbReference type="InterPro" id="IPR054696">
    <property type="entry name" value="GTP-eEF1A_C"/>
</dbReference>
<dbReference type="InterPro" id="IPR000795">
    <property type="entry name" value="T_Tr_GTP-bd_dom"/>
</dbReference>
<keyword evidence="14" id="KW-1185">Reference proteome</keyword>
<comment type="similarity">
    <text evidence="2">Belongs to the TRAFAC class translation factor GTPase superfamily. Classic translation factor GTPase family. EF-Tu/EF-1A subfamily.</text>
</comment>
<evidence type="ECO:0000256" key="7">
    <source>
        <dbReference type="ARBA" id="ARBA00022845"/>
    </source>
</evidence>
<evidence type="ECO:0000259" key="12">
    <source>
        <dbReference type="PROSITE" id="PS51722"/>
    </source>
</evidence>
<dbReference type="Gene3D" id="3.40.50.300">
    <property type="entry name" value="P-loop containing nucleotide triphosphate hydrolases"/>
    <property type="match status" value="1"/>
</dbReference>
<dbReference type="CDD" id="cd04093">
    <property type="entry name" value="HBS1_C_III"/>
    <property type="match status" value="1"/>
</dbReference>
<dbReference type="SUPFAM" id="SSF50465">
    <property type="entry name" value="EF-Tu/eEF-1alpha/eIF2-gamma C-terminal domain"/>
    <property type="match status" value="1"/>
</dbReference>
<keyword evidence="3" id="KW-0963">Cytoplasm</keyword>
<dbReference type="InterPro" id="IPR009000">
    <property type="entry name" value="Transl_B-barrel_sf"/>
</dbReference>
<reference evidence="13 14" key="1">
    <citation type="submission" date="2024-01" db="EMBL/GenBank/DDBJ databases">
        <title>A draft genome for the cacao thread blight pathogen Marasmiellus scandens.</title>
        <authorList>
            <person name="Baruah I.K."/>
            <person name="Leung J."/>
            <person name="Bukari Y."/>
            <person name="Amoako-Attah I."/>
            <person name="Meinhardt L.W."/>
            <person name="Bailey B.A."/>
            <person name="Cohen S.P."/>
        </authorList>
    </citation>
    <scope>NUCLEOTIDE SEQUENCE [LARGE SCALE GENOMIC DNA]</scope>
    <source>
        <strain evidence="13 14">GH-19</strain>
    </source>
</reference>
<feature type="region of interest" description="Disordered" evidence="11">
    <location>
        <begin position="1"/>
        <end position="32"/>
    </location>
</feature>
<name>A0ABR1K4J1_9AGAR</name>
<evidence type="ECO:0000256" key="1">
    <source>
        <dbReference type="ARBA" id="ARBA00004496"/>
    </source>
</evidence>
<sequence>MSRHRDVRNINLEDELDDDALSDGGEEEMTAEQQLQMNDAFERIRDTLGEEGLSEIPDSEIKDAIWYYHFDIEQSLDWCLHEQEKRRAAKLRQAAREREKAQKRMEAAASRTASPIPKGKKGPKTPVRSGTATPLRGLDQRALDLSALNLTEKEEKPQVPEEPPKVSFAREKLLEEAKKALDAEGSNNKKTVSLVVIGHVDAGKSTLMGRLLYELGRLDEKTRVANERGSTKVGKSSFSWAWSLDGTTEERERGITMDIALQSMTTPHRHITILDAPGHKDFIPNMISGAAQADCALLVVDASTGEFEAGFNRGGQTREHIVLVRSLGVSQVIIAVNKLDQVNWDKDRYDEIVDFIRPFLTQSGFQSSKTKFVPVSAMQGINLTTRGDDASKELRSWYEGPSLVDYLDQLEPPTRDIYAPLRIPISNVFKGQGAGVAVSGRLCGGVVQVGDRLSVLPGDESAVVKTIELEEESVQWAAAGSNVTIYLTSIDPVHLNIGSVLCYPSEPVPLATIFTARIIVFDIQVPITSGTSVELFHHSRDVSATIASLIATLDRTTGEIVKKKPRVLTKGSSAEVQIVLRTTSMSGPSVVRPVPLEPFSANKDMGRILLRRGGETIGAGIVLEIFG</sequence>
<dbReference type="PROSITE" id="PS51722">
    <property type="entry name" value="G_TR_2"/>
    <property type="match status" value="1"/>
</dbReference>
<comment type="caution">
    <text evidence="13">The sequence shown here is derived from an EMBL/GenBank/DDBJ whole genome shotgun (WGS) entry which is preliminary data.</text>
</comment>
<feature type="compositionally biased region" description="Basic and acidic residues" evidence="11">
    <location>
        <begin position="94"/>
        <end position="106"/>
    </location>
</feature>
<dbReference type="Gene3D" id="2.40.30.10">
    <property type="entry name" value="Translation factors"/>
    <property type="match status" value="2"/>
</dbReference>
<gene>
    <name evidence="13" type="ORF">VKT23_002374</name>
</gene>
<dbReference type="Proteomes" id="UP001498398">
    <property type="component" value="Unassembled WGS sequence"/>
</dbReference>
<evidence type="ECO:0000256" key="6">
    <source>
        <dbReference type="ARBA" id="ARBA00022801"/>
    </source>
</evidence>
<dbReference type="SUPFAM" id="SSF50447">
    <property type="entry name" value="Translation proteins"/>
    <property type="match status" value="1"/>
</dbReference>
<dbReference type="CDD" id="cd01883">
    <property type="entry name" value="EF1_alpha"/>
    <property type="match status" value="1"/>
</dbReference>
<dbReference type="CDD" id="cd16267">
    <property type="entry name" value="HBS1-like_II"/>
    <property type="match status" value="1"/>
</dbReference>
<keyword evidence="5" id="KW-0547">Nucleotide-binding</keyword>
<dbReference type="SUPFAM" id="SSF52540">
    <property type="entry name" value="P-loop containing nucleoside triphosphate hydrolases"/>
    <property type="match status" value="1"/>
</dbReference>
<evidence type="ECO:0000256" key="5">
    <source>
        <dbReference type="ARBA" id="ARBA00022741"/>
    </source>
</evidence>
<dbReference type="EMBL" id="JBANRG010000002">
    <property type="protein sequence ID" value="KAK7470959.1"/>
    <property type="molecule type" value="Genomic_DNA"/>
</dbReference>
<proteinExistence type="inferred from homology"/>
<keyword evidence="9" id="KW-0342">GTP-binding</keyword>
<dbReference type="InterPro" id="IPR015033">
    <property type="entry name" value="HBS1-like_N"/>
</dbReference>
<dbReference type="Pfam" id="PF00009">
    <property type="entry name" value="GTP_EFTU"/>
    <property type="match status" value="1"/>
</dbReference>
<comment type="subcellular location">
    <subcellularLocation>
        <location evidence="1">Cytoplasm</location>
    </subcellularLocation>
</comment>
<organism evidence="13 14">
    <name type="scientific">Marasmiellus scandens</name>
    <dbReference type="NCBI Taxonomy" id="2682957"/>
    <lineage>
        <taxon>Eukaryota</taxon>
        <taxon>Fungi</taxon>
        <taxon>Dikarya</taxon>
        <taxon>Basidiomycota</taxon>
        <taxon>Agaricomycotina</taxon>
        <taxon>Agaricomycetes</taxon>
        <taxon>Agaricomycetidae</taxon>
        <taxon>Agaricales</taxon>
        <taxon>Marasmiineae</taxon>
        <taxon>Omphalotaceae</taxon>
        <taxon>Marasmiellus</taxon>
    </lineage>
</organism>
<dbReference type="PRINTS" id="PR00315">
    <property type="entry name" value="ELONGATNFCT"/>
</dbReference>
<dbReference type="InterPro" id="IPR050100">
    <property type="entry name" value="TRAFAC_GTPase_members"/>
</dbReference>
<dbReference type="InterPro" id="IPR027417">
    <property type="entry name" value="P-loop_NTPase"/>
</dbReference>
<evidence type="ECO:0000256" key="11">
    <source>
        <dbReference type="SAM" id="MobiDB-lite"/>
    </source>
</evidence>